<reference evidence="5" key="1">
    <citation type="submission" date="2018-12" db="EMBL/GenBank/DDBJ databases">
        <title>Novel natural products biosynthetic potential of the class Ktedonobacteria.</title>
        <authorList>
            <person name="Zheng Y."/>
            <person name="Saitou A."/>
            <person name="Wang C.M."/>
            <person name="Toyoda A."/>
            <person name="Minakuchi Y."/>
            <person name="Sekiguchi Y."/>
            <person name="Ueda K."/>
            <person name="Takano H."/>
            <person name="Sakai Y."/>
            <person name="Yokota A."/>
            <person name="Yabe S."/>
        </authorList>
    </citation>
    <scope>NUCLEOTIDE SEQUENCE</scope>
    <source>
        <strain evidence="5">A3-2</strain>
    </source>
</reference>
<organism evidence="5">
    <name type="scientific">Thermogemmatispora argillosa</name>
    <dbReference type="NCBI Taxonomy" id="2045280"/>
    <lineage>
        <taxon>Bacteria</taxon>
        <taxon>Bacillati</taxon>
        <taxon>Chloroflexota</taxon>
        <taxon>Ktedonobacteria</taxon>
        <taxon>Thermogemmatisporales</taxon>
        <taxon>Thermogemmatisporaceae</taxon>
        <taxon>Thermogemmatispora</taxon>
    </lineage>
</organism>
<dbReference type="PROSITE" id="PS51084">
    <property type="entry name" value="HIT_2"/>
    <property type="match status" value="1"/>
</dbReference>
<feature type="short sequence motif" description="Histidine triad motif" evidence="2 3">
    <location>
        <begin position="126"/>
        <end position="130"/>
    </location>
</feature>
<dbReference type="InterPro" id="IPR036265">
    <property type="entry name" value="HIT-like_sf"/>
</dbReference>
<gene>
    <name evidence="5" type="ORF">KTA_00720</name>
</gene>
<evidence type="ECO:0000256" key="2">
    <source>
        <dbReference type="PIRSR" id="PIRSR601310-3"/>
    </source>
</evidence>
<dbReference type="PRINTS" id="PR00332">
    <property type="entry name" value="HISTRIAD"/>
</dbReference>
<dbReference type="AlphaFoldDB" id="A0A455STX7"/>
<dbReference type="InterPro" id="IPR001310">
    <property type="entry name" value="Histidine_triad_HIT"/>
</dbReference>
<feature type="active site" description="Tele-AMP-histidine intermediate" evidence="1">
    <location>
        <position position="128"/>
    </location>
</feature>
<accession>A0A455STX7</accession>
<dbReference type="GO" id="GO:0003824">
    <property type="term" value="F:catalytic activity"/>
    <property type="evidence" value="ECO:0007669"/>
    <property type="project" value="InterPro"/>
</dbReference>
<sequence length="249" mass="28786">MSSHDEDHQLRAFPQRENADPLPSPAQAWGSLPAPANLPCVFCERSALTTVLQETPAFLVVADHAPVVEGHLLIIPKEHYACYGAVPAILDSELLALKRLVSRFAARWYAPLLFWEHGVFGQTVFHAHLHCIPFGVVSYQQRLQPVASLARPVREQEDIRRWYRERGHYFYLEDSRQALLFPPDPDCYRQVIYEVFWKSLSPEQQQRGWQRKEVRQREGISWLAATAGKWEQFCREEGTYAYPDRTRAG</sequence>
<evidence type="ECO:0000259" key="4">
    <source>
        <dbReference type="PROSITE" id="PS51084"/>
    </source>
</evidence>
<dbReference type="Pfam" id="PF01230">
    <property type="entry name" value="HIT"/>
    <property type="match status" value="1"/>
</dbReference>
<protein>
    <recommendedName>
        <fullName evidence="4">HIT domain-containing protein</fullName>
    </recommendedName>
</protein>
<feature type="domain" description="HIT" evidence="4">
    <location>
        <begin position="38"/>
        <end position="141"/>
    </location>
</feature>
<name>A0A455STX7_9CHLR</name>
<dbReference type="InterPro" id="IPR011146">
    <property type="entry name" value="HIT-like"/>
</dbReference>
<evidence type="ECO:0000313" key="5">
    <source>
        <dbReference type="EMBL" id="BBH91873.1"/>
    </source>
</evidence>
<proteinExistence type="predicted"/>
<dbReference type="EMBL" id="AP019377">
    <property type="protein sequence ID" value="BBH91873.1"/>
    <property type="molecule type" value="Genomic_DNA"/>
</dbReference>
<dbReference type="Gene3D" id="3.30.428.10">
    <property type="entry name" value="HIT-like"/>
    <property type="match status" value="1"/>
</dbReference>
<dbReference type="SUPFAM" id="SSF54197">
    <property type="entry name" value="HIT-like"/>
    <property type="match status" value="1"/>
</dbReference>
<evidence type="ECO:0000256" key="3">
    <source>
        <dbReference type="PROSITE-ProRule" id="PRU00464"/>
    </source>
</evidence>
<evidence type="ECO:0000256" key="1">
    <source>
        <dbReference type="PIRSR" id="PIRSR601310-1"/>
    </source>
</evidence>